<keyword evidence="2 3" id="KW-0378">Hydrolase</keyword>
<accession>A0A9X3ECR0</accession>
<evidence type="ECO:0000313" key="5">
    <source>
        <dbReference type="EMBL" id="MCY0965172.1"/>
    </source>
</evidence>
<sequence length="250" mass="28162">MAVALECISIVIRIDAIRKLPGGWEDFIERYPAQQDCWYDADLFRMGAMNPMEAEMIIDELKSLGLKGFVKRRGKSGHWQDFCALGAFTTELDNCDWLELGEGIVWLKGSTQARVIAHAGNRTGKRKKRRGSAIVADERGVLLVQDHKQQWLLPGGHANRGETRFMAAIRELEEETGLQAWSAQCLFEYESEHYMHQVVLIKANGIPKPSGDAVAIGYVTAATLDDKLPRHTSTWQILSRYFEELVEAAI</sequence>
<dbReference type="PRINTS" id="PR00502">
    <property type="entry name" value="NUDIXFAMILY"/>
</dbReference>
<evidence type="ECO:0000256" key="1">
    <source>
        <dbReference type="ARBA" id="ARBA00001946"/>
    </source>
</evidence>
<dbReference type="SUPFAM" id="SSF55811">
    <property type="entry name" value="Nudix"/>
    <property type="match status" value="1"/>
</dbReference>
<gene>
    <name evidence="5" type="ORF">OUO13_08245</name>
</gene>
<evidence type="ECO:0000256" key="2">
    <source>
        <dbReference type="ARBA" id="ARBA00022801"/>
    </source>
</evidence>
<comment type="cofactor">
    <cofactor evidence="1">
        <name>Mg(2+)</name>
        <dbReference type="ChEBI" id="CHEBI:18420"/>
    </cofactor>
</comment>
<dbReference type="InterPro" id="IPR015797">
    <property type="entry name" value="NUDIX_hydrolase-like_dom_sf"/>
</dbReference>
<name>A0A9X3ECR0_9GAMM</name>
<dbReference type="Gene3D" id="3.90.79.10">
    <property type="entry name" value="Nucleoside Triphosphate Pyrophosphohydrolase"/>
    <property type="match status" value="1"/>
</dbReference>
<keyword evidence="6" id="KW-1185">Reference proteome</keyword>
<dbReference type="GO" id="GO:0016787">
    <property type="term" value="F:hydrolase activity"/>
    <property type="evidence" value="ECO:0007669"/>
    <property type="project" value="UniProtKB-KW"/>
</dbReference>
<dbReference type="Pfam" id="PF00293">
    <property type="entry name" value="NUDIX"/>
    <property type="match status" value="1"/>
</dbReference>
<dbReference type="RefSeq" id="WP_283173387.1">
    <property type="nucleotide sequence ID" value="NZ_JAPNOA010000024.1"/>
</dbReference>
<comment type="caution">
    <text evidence="5">The sequence shown here is derived from an EMBL/GenBank/DDBJ whole genome shotgun (WGS) entry which is preliminary data.</text>
</comment>
<dbReference type="PROSITE" id="PS00893">
    <property type="entry name" value="NUDIX_BOX"/>
    <property type="match status" value="1"/>
</dbReference>
<proteinExistence type="inferred from homology"/>
<reference evidence="5" key="1">
    <citation type="submission" date="2022-11" db="EMBL/GenBank/DDBJ databases">
        <title>Parathalassolutuus dongxingensis gen. nov., sp. nov., a novel member of family Oceanospirillaceae isolated from a coastal shrimp pond in Guangxi, China.</title>
        <authorList>
            <person name="Chen H."/>
        </authorList>
    </citation>
    <scope>NUCLEOTIDE SEQUENCE</scope>
    <source>
        <strain evidence="5">G-43</strain>
    </source>
</reference>
<evidence type="ECO:0000256" key="3">
    <source>
        <dbReference type="RuleBase" id="RU003476"/>
    </source>
</evidence>
<evidence type="ECO:0000313" key="6">
    <source>
        <dbReference type="Proteomes" id="UP001150830"/>
    </source>
</evidence>
<protein>
    <submittedName>
        <fullName evidence="5">NUDIX domain-containing protein</fullName>
    </submittedName>
</protein>
<dbReference type="PROSITE" id="PS51462">
    <property type="entry name" value="NUDIX"/>
    <property type="match status" value="1"/>
</dbReference>
<dbReference type="PANTHER" id="PTHR43736:SF1">
    <property type="entry name" value="DIHYDRONEOPTERIN TRIPHOSPHATE DIPHOSPHATASE"/>
    <property type="match status" value="1"/>
</dbReference>
<dbReference type="InterPro" id="IPR020476">
    <property type="entry name" value="Nudix_hydrolase"/>
</dbReference>
<comment type="similarity">
    <text evidence="3">Belongs to the Nudix hydrolase family.</text>
</comment>
<dbReference type="InterPro" id="IPR020084">
    <property type="entry name" value="NUDIX_hydrolase_CS"/>
</dbReference>
<evidence type="ECO:0000259" key="4">
    <source>
        <dbReference type="PROSITE" id="PS51462"/>
    </source>
</evidence>
<dbReference type="InterPro" id="IPR000086">
    <property type="entry name" value="NUDIX_hydrolase_dom"/>
</dbReference>
<feature type="domain" description="Nudix hydrolase" evidence="4">
    <location>
        <begin position="126"/>
        <end position="243"/>
    </location>
</feature>
<organism evidence="5 6">
    <name type="scientific">Parathalassolituus penaei</name>
    <dbReference type="NCBI Taxonomy" id="2997323"/>
    <lineage>
        <taxon>Bacteria</taxon>
        <taxon>Pseudomonadati</taxon>
        <taxon>Pseudomonadota</taxon>
        <taxon>Gammaproteobacteria</taxon>
        <taxon>Oceanospirillales</taxon>
        <taxon>Oceanospirillaceae</taxon>
        <taxon>Parathalassolituus</taxon>
    </lineage>
</organism>
<dbReference type="EMBL" id="JAPNOA010000024">
    <property type="protein sequence ID" value="MCY0965172.1"/>
    <property type="molecule type" value="Genomic_DNA"/>
</dbReference>
<dbReference type="AlphaFoldDB" id="A0A9X3ECR0"/>
<dbReference type="Proteomes" id="UP001150830">
    <property type="component" value="Unassembled WGS sequence"/>
</dbReference>
<dbReference type="PANTHER" id="PTHR43736">
    <property type="entry name" value="ADP-RIBOSE PYROPHOSPHATASE"/>
    <property type="match status" value="1"/>
</dbReference>